<sequence>MNWGYTKDKILVFGENDYVFFDMFLSIIEEFEKVEDVESRMIYTLIMLKELMNEKLVDVYLVSEKKIEEYVYFSVEDIERLGSTISFKWAEINYSLPERDVFFCITTTQRGIECVNNRIFLDKK</sequence>
<proteinExistence type="predicted"/>
<gene>
    <name evidence="1" type="ORF">ACFSR3_02180</name>
</gene>
<name>A0ABW5NQH1_9FLAO</name>
<keyword evidence="2" id="KW-1185">Reference proteome</keyword>
<comment type="caution">
    <text evidence="1">The sequence shown here is derived from an EMBL/GenBank/DDBJ whole genome shotgun (WGS) entry which is preliminary data.</text>
</comment>
<dbReference type="RefSeq" id="WP_114757735.1">
    <property type="nucleotide sequence ID" value="NZ_JBHUMD010000003.1"/>
</dbReference>
<evidence type="ECO:0000313" key="1">
    <source>
        <dbReference type="EMBL" id="MFD2600853.1"/>
    </source>
</evidence>
<dbReference type="EMBL" id="JBHUMD010000003">
    <property type="protein sequence ID" value="MFD2600853.1"/>
    <property type="molecule type" value="Genomic_DNA"/>
</dbReference>
<organism evidence="1 2">
    <name type="scientific">Flavobacterium suzhouense</name>
    <dbReference type="NCBI Taxonomy" id="1529638"/>
    <lineage>
        <taxon>Bacteria</taxon>
        <taxon>Pseudomonadati</taxon>
        <taxon>Bacteroidota</taxon>
        <taxon>Flavobacteriia</taxon>
        <taxon>Flavobacteriales</taxon>
        <taxon>Flavobacteriaceae</taxon>
        <taxon>Flavobacterium</taxon>
    </lineage>
</organism>
<accession>A0ABW5NQH1</accession>
<dbReference type="Proteomes" id="UP001597480">
    <property type="component" value="Unassembled WGS sequence"/>
</dbReference>
<evidence type="ECO:0000313" key="2">
    <source>
        <dbReference type="Proteomes" id="UP001597480"/>
    </source>
</evidence>
<protein>
    <submittedName>
        <fullName evidence="1">Uncharacterized protein</fullName>
    </submittedName>
</protein>
<reference evidence="2" key="1">
    <citation type="journal article" date="2019" name="Int. J. Syst. Evol. Microbiol.">
        <title>The Global Catalogue of Microorganisms (GCM) 10K type strain sequencing project: providing services to taxonomists for standard genome sequencing and annotation.</title>
        <authorList>
            <consortium name="The Broad Institute Genomics Platform"/>
            <consortium name="The Broad Institute Genome Sequencing Center for Infectious Disease"/>
            <person name="Wu L."/>
            <person name="Ma J."/>
        </authorList>
    </citation>
    <scope>NUCLEOTIDE SEQUENCE [LARGE SCALE GENOMIC DNA]</scope>
    <source>
        <strain evidence="2">KCTC 42107</strain>
    </source>
</reference>